<dbReference type="InterPro" id="IPR050498">
    <property type="entry name" value="Ycf3"/>
</dbReference>
<dbReference type="Gene3D" id="1.25.40.10">
    <property type="entry name" value="Tetratricopeptide repeat domain"/>
    <property type="match status" value="2"/>
</dbReference>
<proteinExistence type="predicted"/>
<evidence type="ECO:0000313" key="3">
    <source>
        <dbReference type="EMBL" id="SVE25562.1"/>
    </source>
</evidence>
<protein>
    <submittedName>
        <fullName evidence="3">Uncharacterized protein</fullName>
    </submittedName>
</protein>
<dbReference type="AlphaFoldDB" id="A0A383C074"/>
<keyword evidence="2" id="KW-0802">TPR repeat</keyword>
<gene>
    <name evidence="3" type="ORF">METZ01_LOCUS478416</name>
</gene>
<dbReference type="SMART" id="SM00028">
    <property type="entry name" value="TPR"/>
    <property type="match status" value="3"/>
</dbReference>
<dbReference type="PROSITE" id="PS50293">
    <property type="entry name" value="TPR_REGION"/>
    <property type="match status" value="2"/>
</dbReference>
<dbReference type="InterPro" id="IPR011990">
    <property type="entry name" value="TPR-like_helical_dom_sf"/>
</dbReference>
<dbReference type="PANTHER" id="PTHR44858:SF1">
    <property type="entry name" value="UDP-N-ACETYLGLUCOSAMINE--PEPTIDE N-ACETYLGLUCOSAMINYLTRANSFERASE SPINDLY-RELATED"/>
    <property type="match status" value="1"/>
</dbReference>
<dbReference type="EMBL" id="UINC01204710">
    <property type="protein sequence ID" value="SVE25562.1"/>
    <property type="molecule type" value="Genomic_DNA"/>
</dbReference>
<dbReference type="GO" id="GO:0009279">
    <property type="term" value="C:cell outer membrane"/>
    <property type="evidence" value="ECO:0007669"/>
    <property type="project" value="TreeGrafter"/>
</dbReference>
<sequence length="143" mass="15848">MPELTWKSIAFMALILVLSVGGCSSDLSEAQLAFREGTDLLQQPHYESAIRAFDKAIQLDPSFSVAYYSRGYAYGELGQHERAIQDYDQAIRLNTNYAAAYGNRGLAYALLGQYERAIQDFDKAIQLDPGHVLAYNNRGSLSG</sequence>
<dbReference type="SUPFAM" id="SSF48452">
    <property type="entry name" value="TPR-like"/>
    <property type="match status" value="1"/>
</dbReference>
<evidence type="ECO:0000256" key="1">
    <source>
        <dbReference type="ARBA" id="ARBA00022737"/>
    </source>
</evidence>
<organism evidence="3">
    <name type="scientific">marine metagenome</name>
    <dbReference type="NCBI Taxonomy" id="408172"/>
    <lineage>
        <taxon>unclassified sequences</taxon>
        <taxon>metagenomes</taxon>
        <taxon>ecological metagenomes</taxon>
    </lineage>
</organism>
<accession>A0A383C074</accession>
<name>A0A383C074_9ZZZZ</name>
<dbReference type="PANTHER" id="PTHR44858">
    <property type="entry name" value="TETRATRICOPEPTIDE REPEAT PROTEIN 6"/>
    <property type="match status" value="1"/>
</dbReference>
<keyword evidence="1" id="KW-0677">Repeat</keyword>
<dbReference type="Pfam" id="PF13181">
    <property type="entry name" value="TPR_8"/>
    <property type="match status" value="1"/>
</dbReference>
<dbReference type="GO" id="GO:0046813">
    <property type="term" value="P:receptor-mediated virion attachment to host cell"/>
    <property type="evidence" value="ECO:0007669"/>
    <property type="project" value="TreeGrafter"/>
</dbReference>
<evidence type="ECO:0000256" key="2">
    <source>
        <dbReference type="ARBA" id="ARBA00022803"/>
    </source>
</evidence>
<dbReference type="PROSITE" id="PS50005">
    <property type="entry name" value="TPR"/>
    <property type="match status" value="3"/>
</dbReference>
<dbReference type="InterPro" id="IPR019734">
    <property type="entry name" value="TPR_rpt"/>
</dbReference>
<dbReference type="Pfam" id="PF00515">
    <property type="entry name" value="TPR_1"/>
    <property type="match status" value="2"/>
</dbReference>
<feature type="non-terminal residue" evidence="3">
    <location>
        <position position="143"/>
    </location>
</feature>
<dbReference type="PROSITE" id="PS51257">
    <property type="entry name" value="PROKAR_LIPOPROTEIN"/>
    <property type="match status" value="1"/>
</dbReference>
<reference evidence="3" key="1">
    <citation type="submission" date="2018-05" db="EMBL/GenBank/DDBJ databases">
        <authorList>
            <person name="Lanie J.A."/>
            <person name="Ng W.-L."/>
            <person name="Kazmierczak K.M."/>
            <person name="Andrzejewski T.M."/>
            <person name="Davidsen T.M."/>
            <person name="Wayne K.J."/>
            <person name="Tettelin H."/>
            <person name="Glass J.I."/>
            <person name="Rusch D."/>
            <person name="Podicherti R."/>
            <person name="Tsui H.-C.T."/>
            <person name="Winkler M.E."/>
        </authorList>
    </citation>
    <scope>NUCLEOTIDE SEQUENCE</scope>
</reference>